<organism evidence="3 4">
    <name type="scientific">Microbacterium laevaniformans</name>
    <dbReference type="NCBI Taxonomy" id="36807"/>
    <lineage>
        <taxon>Bacteria</taxon>
        <taxon>Bacillati</taxon>
        <taxon>Actinomycetota</taxon>
        <taxon>Actinomycetes</taxon>
        <taxon>Micrococcales</taxon>
        <taxon>Microbacteriaceae</taxon>
        <taxon>Microbacterium</taxon>
    </lineage>
</organism>
<feature type="domain" description="D-apionate lactonase TIM barrel" evidence="2">
    <location>
        <begin position="264"/>
        <end position="531"/>
    </location>
</feature>
<evidence type="ECO:0000313" key="3">
    <source>
        <dbReference type="EMBL" id="TGY38601.1"/>
    </source>
</evidence>
<dbReference type="InterPro" id="IPR058787">
    <property type="entry name" value="ApnL_M"/>
</dbReference>
<dbReference type="Proteomes" id="UP000309893">
    <property type="component" value="Unassembled WGS sequence"/>
</dbReference>
<evidence type="ECO:0000313" key="4">
    <source>
        <dbReference type="Proteomes" id="UP000309893"/>
    </source>
</evidence>
<dbReference type="RefSeq" id="WP_135948939.1">
    <property type="nucleotide sequence ID" value="NZ_SRYO01000002.1"/>
</dbReference>
<protein>
    <submittedName>
        <fullName evidence="3">Uncharacterized protein</fullName>
    </submittedName>
</protein>
<reference evidence="3 4" key="1">
    <citation type="submission" date="2019-04" db="EMBL/GenBank/DDBJ databases">
        <title>Microbes associate with the intestines of laboratory mice.</title>
        <authorList>
            <person name="Navarre W."/>
            <person name="Wong E."/>
            <person name="Huang K."/>
            <person name="Tropini C."/>
            <person name="Ng K."/>
            <person name="Yu B."/>
        </authorList>
    </citation>
    <scope>NUCLEOTIDE SEQUENCE [LARGE SCALE GENOMIC DNA]</scope>
    <source>
        <strain evidence="3 4">NM46_B2-13</strain>
    </source>
</reference>
<comment type="caution">
    <text evidence="3">The sequence shown here is derived from an EMBL/GenBank/DDBJ whole genome shotgun (WGS) entry which is preliminary data.</text>
</comment>
<dbReference type="AlphaFoldDB" id="A0A4S2DCK1"/>
<evidence type="ECO:0000259" key="2">
    <source>
        <dbReference type="Pfam" id="PF25838"/>
    </source>
</evidence>
<dbReference type="InterPro" id="IPR058788">
    <property type="entry name" value="ApnL_N"/>
</dbReference>
<dbReference type="OrthoDB" id="931854at2"/>
<dbReference type="Pfam" id="PF25837">
    <property type="entry name" value="Apionate_lact_N"/>
    <property type="match status" value="1"/>
</dbReference>
<proteinExistence type="predicted"/>
<accession>A0A4S2DCK1</accession>
<name>A0A4S2DCK1_9MICO</name>
<sequence length="592" mass="62798">MTEQWWGEDPRRWSAGRWSLDLRGDELADISVDGALVLRSVRAVVRDRDWNTVALVVERVQEHDASLTLHVRSRGHGSSFVGTVRVHAAESTLTVACDLQTTQPFETNRTGLVVLHPPTVAGTTLSVTHTDGSEQSTTFPRAISPHQPVLDIGALRWTHAGLAVEVVVSGDVFEMEDQRNWTDASFKTYSRPLALPFPVRLAAGARITQAVRVTARRATPAPAAEAPAPQTDAVALITAGRFPEIAVGAATGADPAPEPRADDAVGSLPVLVELDLGWAGWPAALERAARSGGRLDVRLLLPSASKAREATVDALDRAVAALAHHDVSRLGAFWLDGDAAQLADREATALLRSALAHRGDHVAAATVIGGVRTHFTQLNREHHRLDDTVDGLAFSLTPLFHSTGTAQLIESLGIQRLVASQAVVLAAGVPVHIGPVTLHPRVNDVATTPASSPATSELTRGYGAALVAPDDARQRSAPMAAWTIASAAALAVPGVASLAFFEEWGPRGIRDERGIPYPVAAAVRALSELSGQRLLYGGSRDGLLWVVGAVDDRGAATLLAANLGDTDRTLTVLGARERTLTVPAQRWVRSVE</sequence>
<evidence type="ECO:0000259" key="1">
    <source>
        <dbReference type="Pfam" id="PF25837"/>
    </source>
</evidence>
<dbReference type="Pfam" id="PF25838">
    <property type="entry name" value="Apionate_lact_M"/>
    <property type="match status" value="1"/>
</dbReference>
<gene>
    <name evidence="3" type="ORF">E5344_05070</name>
</gene>
<dbReference type="EMBL" id="SRYO01000002">
    <property type="protein sequence ID" value="TGY38601.1"/>
    <property type="molecule type" value="Genomic_DNA"/>
</dbReference>
<feature type="domain" description="D-apionate lactonase N-terminal" evidence="1">
    <location>
        <begin position="8"/>
        <end position="216"/>
    </location>
</feature>